<dbReference type="GO" id="GO:0022857">
    <property type="term" value="F:transmembrane transporter activity"/>
    <property type="evidence" value="ECO:0007669"/>
    <property type="project" value="InterPro"/>
</dbReference>
<accession>A0A1N7PWY7</accession>
<comment type="function">
    <text evidence="1">Part of the binding-protein-dependent transport system for glutamine; probably responsible for the translocation of the substrate across the membrane.</text>
</comment>
<keyword evidence="7" id="KW-0029">Amino-acid transport</keyword>
<dbReference type="STRING" id="1086013.SAMN05421774_106204"/>
<dbReference type="RefSeq" id="WP_076532787.1">
    <property type="nucleotide sequence ID" value="NZ_BMEH01000006.1"/>
</dbReference>
<dbReference type="AlphaFoldDB" id="A0A1N7PWY7"/>
<dbReference type="PROSITE" id="PS50928">
    <property type="entry name" value="ABC_TM1"/>
    <property type="match status" value="1"/>
</dbReference>
<keyword evidence="8 10" id="KW-1133">Transmembrane helix</keyword>
<feature type="domain" description="ABC transmembrane type-1" evidence="11">
    <location>
        <begin position="20"/>
        <end position="209"/>
    </location>
</feature>
<keyword evidence="4 10" id="KW-0813">Transport</keyword>
<dbReference type="GO" id="GO:0043190">
    <property type="term" value="C:ATP-binding cassette (ABC) transporter complex"/>
    <property type="evidence" value="ECO:0007669"/>
    <property type="project" value="InterPro"/>
</dbReference>
<protein>
    <submittedName>
        <fullName evidence="12">Amino acid ABC transporter membrane protein, PAAT family</fullName>
    </submittedName>
</protein>
<evidence type="ECO:0000256" key="9">
    <source>
        <dbReference type="ARBA" id="ARBA00023136"/>
    </source>
</evidence>
<dbReference type="Gene3D" id="1.10.3720.10">
    <property type="entry name" value="MetI-like"/>
    <property type="match status" value="1"/>
</dbReference>
<evidence type="ECO:0000256" key="7">
    <source>
        <dbReference type="ARBA" id="ARBA00022970"/>
    </source>
</evidence>
<reference evidence="12 13" key="1">
    <citation type="submission" date="2017-01" db="EMBL/GenBank/DDBJ databases">
        <authorList>
            <person name="Mah S.A."/>
            <person name="Swanson W.J."/>
            <person name="Moy G.W."/>
            <person name="Vacquier V.D."/>
        </authorList>
    </citation>
    <scope>NUCLEOTIDE SEQUENCE [LARGE SCALE GENOMIC DNA]</scope>
    <source>
        <strain evidence="12 13">DSM 26375</strain>
    </source>
</reference>
<evidence type="ECO:0000256" key="2">
    <source>
        <dbReference type="ARBA" id="ARBA00004429"/>
    </source>
</evidence>
<evidence type="ECO:0000313" key="12">
    <source>
        <dbReference type="EMBL" id="SIT14949.1"/>
    </source>
</evidence>
<dbReference type="SUPFAM" id="SSF161098">
    <property type="entry name" value="MetI-like"/>
    <property type="match status" value="1"/>
</dbReference>
<dbReference type="InterPro" id="IPR010065">
    <property type="entry name" value="AA_ABC_transptr_permease_3TM"/>
</dbReference>
<dbReference type="InterPro" id="IPR035906">
    <property type="entry name" value="MetI-like_sf"/>
</dbReference>
<evidence type="ECO:0000256" key="10">
    <source>
        <dbReference type="RuleBase" id="RU363032"/>
    </source>
</evidence>
<dbReference type="CDD" id="cd06261">
    <property type="entry name" value="TM_PBP2"/>
    <property type="match status" value="1"/>
</dbReference>
<evidence type="ECO:0000256" key="8">
    <source>
        <dbReference type="ARBA" id="ARBA00022989"/>
    </source>
</evidence>
<dbReference type="PANTHER" id="PTHR30614">
    <property type="entry name" value="MEMBRANE COMPONENT OF AMINO ACID ABC TRANSPORTER"/>
    <property type="match status" value="1"/>
</dbReference>
<keyword evidence="6 10" id="KW-0812">Transmembrane</keyword>
<dbReference type="PANTHER" id="PTHR30614:SF20">
    <property type="entry name" value="GLUTAMINE TRANSPORT SYSTEM PERMEASE PROTEIN GLNP"/>
    <property type="match status" value="1"/>
</dbReference>
<evidence type="ECO:0000256" key="6">
    <source>
        <dbReference type="ARBA" id="ARBA00022692"/>
    </source>
</evidence>
<comment type="subcellular location">
    <subcellularLocation>
        <location evidence="2">Cell inner membrane</location>
        <topology evidence="2">Multi-pass membrane protein</topology>
    </subcellularLocation>
    <subcellularLocation>
        <location evidence="10">Cell membrane</location>
        <topology evidence="10">Multi-pass membrane protein</topology>
    </subcellularLocation>
</comment>
<feature type="transmembrane region" description="Helical" evidence="10">
    <location>
        <begin position="20"/>
        <end position="44"/>
    </location>
</feature>
<name>A0A1N7PWY7_9RHOB</name>
<evidence type="ECO:0000256" key="1">
    <source>
        <dbReference type="ARBA" id="ARBA00003159"/>
    </source>
</evidence>
<evidence type="ECO:0000259" key="11">
    <source>
        <dbReference type="PROSITE" id="PS50928"/>
    </source>
</evidence>
<dbReference type="Proteomes" id="UP000186141">
    <property type="component" value="Unassembled WGS sequence"/>
</dbReference>
<keyword evidence="13" id="KW-1185">Reference proteome</keyword>
<keyword evidence="9 10" id="KW-0472">Membrane</keyword>
<dbReference type="InterPro" id="IPR000515">
    <property type="entry name" value="MetI-like"/>
</dbReference>
<keyword evidence="5" id="KW-1003">Cell membrane</keyword>
<dbReference type="OrthoDB" id="9814550at2"/>
<dbReference type="NCBIfam" id="TIGR01726">
    <property type="entry name" value="HEQRo_perm_3TM"/>
    <property type="match status" value="1"/>
</dbReference>
<gene>
    <name evidence="12" type="ORF">SAMN05421774_106204</name>
</gene>
<feature type="transmembrane region" description="Helical" evidence="10">
    <location>
        <begin position="190"/>
        <end position="209"/>
    </location>
</feature>
<sequence length="220" mass="24614">MYSWDFYTVMQSFDLFLIGIWTTFLYTIGSIALGVVIGLAACFARLSRFAALRVLARSYQELFRCTPLLVQILWAYYALPMLLGVSISNTTAGVLTLSLYVGSFYAEIFRGGINAIDKGQREAAAAVGMSGVQSMTHIILPQAVKKMLPAFINQSVIQVKNTSLLYAISVAELTYMTSVVNSETYRPLEAYSLAALMYFVMLFPLTQIADHFERRMRRSD</sequence>
<organism evidence="12 13">
    <name type="scientific">Gemmobacter megaterium</name>
    <dbReference type="NCBI Taxonomy" id="1086013"/>
    <lineage>
        <taxon>Bacteria</taxon>
        <taxon>Pseudomonadati</taxon>
        <taxon>Pseudomonadota</taxon>
        <taxon>Alphaproteobacteria</taxon>
        <taxon>Rhodobacterales</taxon>
        <taxon>Paracoccaceae</taxon>
        <taxon>Gemmobacter</taxon>
    </lineage>
</organism>
<evidence type="ECO:0000313" key="13">
    <source>
        <dbReference type="Proteomes" id="UP000186141"/>
    </source>
</evidence>
<evidence type="ECO:0000256" key="3">
    <source>
        <dbReference type="ARBA" id="ARBA00010072"/>
    </source>
</evidence>
<dbReference type="GO" id="GO:0006865">
    <property type="term" value="P:amino acid transport"/>
    <property type="evidence" value="ECO:0007669"/>
    <property type="project" value="UniProtKB-KW"/>
</dbReference>
<comment type="similarity">
    <text evidence="3">Belongs to the binding-protein-dependent transport system permease family. HisMQ subfamily.</text>
</comment>
<evidence type="ECO:0000256" key="4">
    <source>
        <dbReference type="ARBA" id="ARBA00022448"/>
    </source>
</evidence>
<proteinExistence type="inferred from homology"/>
<dbReference type="Pfam" id="PF00528">
    <property type="entry name" value="BPD_transp_1"/>
    <property type="match status" value="1"/>
</dbReference>
<feature type="transmembrane region" description="Helical" evidence="10">
    <location>
        <begin position="65"/>
        <end position="87"/>
    </location>
</feature>
<dbReference type="InterPro" id="IPR043429">
    <property type="entry name" value="ArtM/GltK/GlnP/TcyL/YhdX-like"/>
</dbReference>
<dbReference type="EMBL" id="FTOT01000006">
    <property type="protein sequence ID" value="SIT14949.1"/>
    <property type="molecule type" value="Genomic_DNA"/>
</dbReference>
<evidence type="ECO:0000256" key="5">
    <source>
        <dbReference type="ARBA" id="ARBA00022475"/>
    </source>
</evidence>